<evidence type="ECO:0000313" key="1">
    <source>
        <dbReference type="EMBL" id="KYQ60258.1"/>
    </source>
</evidence>
<proteinExistence type="predicted"/>
<gene>
    <name evidence="1" type="ORF">ALC60_00666</name>
</gene>
<reference evidence="1 2" key="1">
    <citation type="submission" date="2015-09" db="EMBL/GenBank/DDBJ databases">
        <title>Trachymyrmex zeteki WGS genome.</title>
        <authorList>
            <person name="Nygaard S."/>
            <person name="Hu H."/>
            <person name="Boomsma J."/>
            <person name="Zhang G."/>
        </authorList>
    </citation>
    <scope>NUCLEOTIDE SEQUENCE [LARGE SCALE GENOMIC DNA]</scope>
    <source>
        <strain evidence="1">Tzet28-1</strain>
        <tissue evidence="1">Whole body</tissue>
    </source>
</reference>
<dbReference type="AlphaFoldDB" id="A0A151XIZ9"/>
<organism evidence="1 2">
    <name type="scientific">Mycetomoellerius zeteki</name>
    <dbReference type="NCBI Taxonomy" id="64791"/>
    <lineage>
        <taxon>Eukaryota</taxon>
        <taxon>Metazoa</taxon>
        <taxon>Ecdysozoa</taxon>
        <taxon>Arthropoda</taxon>
        <taxon>Hexapoda</taxon>
        <taxon>Insecta</taxon>
        <taxon>Pterygota</taxon>
        <taxon>Neoptera</taxon>
        <taxon>Endopterygota</taxon>
        <taxon>Hymenoptera</taxon>
        <taxon>Apocrita</taxon>
        <taxon>Aculeata</taxon>
        <taxon>Formicoidea</taxon>
        <taxon>Formicidae</taxon>
        <taxon>Myrmicinae</taxon>
        <taxon>Mycetomoellerius</taxon>
    </lineage>
</organism>
<dbReference type="Proteomes" id="UP000075809">
    <property type="component" value="Unassembled WGS sequence"/>
</dbReference>
<sequence length="92" mass="10286">MAYTNLCMLSKDLSNHTYGTSRVPGNHEGLKIHSINSFTSAKMATALSLRQRKSTTTPKLQASVLKNRRMLISLSCFRMIVNIPALLNDFTK</sequence>
<dbReference type="EMBL" id="KQ982080">
    <property type="protein sequence ID" value="KYQ60258.1"/>
    <property type="molecule type" value="Genomic_DNA"/>
</dbReference>
<keyword evidence="2" id="KW-1185">Reference proteome</keyword>
<accession>A0A151XIZ9</accession>
<protein>
    <submittedName>
        <fullName evidence="1">Uncharacterized protein</fullName>
    </submittedName>
</protein>
<evidence type="ECO:0000313" key="2">
    <source>
        <dbReference type="Proteomes" id="UP000075809"/>
    </source>
</evidence>
<name>A0A151XIZ9_9HYME</name>